<evidence type="ECO:0000256" key="4">
    <source>
        <dbReference type="ARBA" id="ARBA00022840"/>
    </source>
</evidence>
<evidence type="ECO:0000256" key="3">
    <source>
        <dbReference type="ARBA" id="ARBA00022741"/>
    </source>
</evidence>
<dbReference type="CDD" id="cd03228">
    <property type="entry name" value="ABCC_MRP_Like"/>
    <property type="match status" value="1"/>
</dbReference>
<feature type="transmembrane region" description="Helical" evidence="7">
    <location>
        <begin position="244"/>
        <end position="266"/>
    </location>
</feature>
<evidence type="ECO:0000256" key="2">
    <source>
        <dbReference type="ARBA" id="ARBA00022692"/>
    </source>
</evidence>
<evidence type="ECO:0000256" key="5">
    <source>
        <dbReference type="ARBA" id="ARBA00022989"/>
    </source>
</evidence>
<evidence type="ECO:0000259" key="8">
    <source>
        <dbReference type="PROSITE" id="PS50893"/>
    </source>
</evidence>
<feature type="domain" description="ABC transporter" evidence="8">
    <location>
        <begin position="334"/>
        <end position="545"/>
    </location>
</feature>
<dbReference type="InterPro" id="IPR017871">
    <property type="entry name" value="ABC_transporter-like_CS"/>
</dbReference>
<dbReference type="SUPFAM" id="SSF52540">
    <property type="entry name" value="P-loop containing nucleoside triphosphate hydrolases"/>
    <property type="match status" value="1"/>
</dbReference>
<evidence type="ECO:0000313" key="11">
    <source>
        <dbReference type="Proteomes" id="UP001589693"/>
    </source>
</evidence>
<keyword evidence="2 7" id="KW-0812">Transmembrane</keyword>
<sequence>MSSLLLRHLRSQRPVLLRVAALSTVEAAPALASGLVIAAALDQGFLVGSPMVGTAWLALLAALHVVRGLAERAVFPLLSEVVESFRDSLVSRVVGGTIHRAADSRSSHSSTVDSAAVGRLTGQVEQARGLTGALLRTVRPMVLTLVAAVAGFVALAPSLVLIMGVPLLVVLVAFPFTVRALARRRREVVLADEEVAARSGQVLLGLRDITALGVQDRAAEPVIDAAERHAAASAAQGRVEAVRALLTMAGGYVPLLLLIGFGPWLLGSRVLSPGEFVGAATYVTAHLLPALRMLTGTVSGLWTQLAVTLTRIAETTAAPPPTVRDSALPEGCDVIAEGLTFSYGAAAEPVVRELDLAIAAGDHLAIVGASGSGKSTLAALLAGVEEPDTGRVLLGGVPITSVDRGEVALIPQQAFVFVGTLGENLRYLAREATDAELDHAADALGMRPIVDRLGGYSAVVDAAALSGGERQLIALARVYLSRATVVILDEATSELDPAAEDRVERAFAARRGTLIVVAHRLASADRARRVFTLCALGAQETVPRSR</sequence>
<evidence type="ECO:0000259" key="9">
    <source>
        <dbReference type="PROSITE" id="PS50929"/>
    </source>
</evidence>
<keyword evidence="4 10" id="KW-0067">ATP-binding</keyword>
<keyword evidence="6 7" id="KW-0472">Membrane</keyword>
<dbReference type="PROSITE" id="PS00211">
    <property type="entry name" value="ABC_TRANSPORTER_1"/>
    <property type="match status" value="1"/>
</dbReference>
<feature type="domain" description="ABC transmembrane type-1" evidence="9">
    <location>
        <begin position="19"/>
        <end position="284"/>
    </location>
</feature>
<dbReference type="PANTHER" id="PTHR24221">
    <property type="entry name" value="ATP-BINDING CASSETTE SUB-FAMILY B"/>
    <property type="match status" value="1"/>
</dbReference>
<keyword evidence="5 7" id="KW-1133">Transmembrane helix</keyword>
<name>A0ABV5ZU77_9PSEU</name>
<dbReference type="RefSeq" id="WP_377851645.1">
    <property type="nucleotide sequence ID" value="NZ_JBHLZU010000009.1"/>
</dbReference>
<evidence type="ECO:0000256" key="7">
    <source>
        <dbReference type="SAM" id="Phobius"/>
    </source>
</evidence>
<proteinExistence type="predicted"/>
<comment type="subcellular location">
    <subcellularLocation>
        <location evidence="1">Cell membrane</location>
        <topology evidence="1">Multi-pass membrane protein</topology>
    </subcellularLocation>
</comment>
<dbReference type="Proteomes" id="UP001589693">
    <property type="component" value="Unassembled WGS sequence"/>
</dbReference>
<dbReference type="Gene3D" id="3.40.50.300">
    <property type="entry name" value="P-loop containing nucleotide triphosphate hydrolases"/>
    <property type="match status" value="1"/>
</dbReference>
<dbReference type="InterPro" id="IPR039421">
    <property type="entry name" value="Type_1_exporter"/>
</dbReference>
<dbReference type="InterPro" id="IPR003439">
    <property type="entry name" value="ABC_transporter-like_ATP-bd"/>
</dbReference>
<keyword evidence="3" id="KW-0547">Nucleotide-binding</keyword>
<dbReference type="SUPFAM" id="SSF90123">
    <property type="entry name" value="ABC transporter transmembrane region"/>
    <property type="match status" value="1"/>
</dbReference>
<organism evidence="10 11">
    <name type="scientific">Allokutzneria oryzae</name>
    <dbReference type="NCBI Taxonomy" id="1378989"/>
    <lineage>
        <taxon>Bacteria</taxon>
        <taxon>Bacillati</taxon>
        <taxon>Actinomycetota</taxon>
        <taxon>Actinomycetes</taxon>
        <taxon>Pseudonocardiales</taxon>
        <taxon>Pseudonocardiaceae</taxon>
        <taxon>Allokutzneria</taxon>
    </lineage>
</organism>
<dbReference type="InterPro" id="IPR003593">
    <property type="entry name" value="AAA+_ATPase"/>
</dbReference>
<keyword evidence="11" id="KW-1185">Reference proteome</keyword>
<dbReference type="GO" id="GO:0005524">
    <property type="term" value="F:ATP binding"/>
    <property type="evidence" value="ECO:0007669"/>
    <property type="project" value="UniProtKB-KW"/>
</dbReference>
<dbReference type="PROSITE" id="PS50929">
    <property type="entry name" value="ABC_TM1F"/>
    <property type="match status" value="1"/>
</dbReference>
<dbReference type="InterPro" id="IPR011527">
    <property type="entry name" value="ABC1_TM_dom"/>
</dbReference>
<feature type="transmembrane region" description="Helical" evidence="7">
    <location>
        <begin position="138"/>
        <end position="155"/>
    </location>
</feature>
<dbReference type="PANTHER" id="PTHR24221:SF654">
    <property type="entry name" value="ATP-BINDING CASSETTE SUB-FAMILY B MEMBER 6"/>
    <property type="match status" value="1"/>
</dbReference>
<dbReference type="PROSITE" id="PS50893">
    <property type="entry name" value="ABC_TRANSPORTER_2"/>
    <property type="match status" value="1"/>
</dbReference>
<feature type="transmembrane region" description="Helical" evidence="7">
    <location>
        <begin position="44"/>
        <end position="66"/>
    </location>
</feature>
<evidence type="ECO:0000313" key="10">
    <source>
        <dbReference type="EMBL" id="MFB9904446.1"/>
    </source>
</evidence>
<dbReference type="SMART" id="SM00382">
    <property type="entry name" value="AAA"/>
    <property type="match status" value="1"/>
</dbReference>
<dbReference type="Pfam" id="PF00005">
    <property type="entry name" value="ABC_tran"/>
    <property type="match status" value="1"/>
</dbReference>
<evidence type="ECO:0000256" key="6">
    <source>
        <dbReference type="ARBA" id="ARBA00023136"/>
    </source>
</evidence>
<gene>
    <name evidence="10" type="ORF">ACFFQA_10935</name>
</gene>
<protein>
    <submittedName>
        <fullName evidence="10">ATP-binding cassette domain-containing protein</fullName>
    </submittedName>
</protein>
<comment type="caution">
    <text evidence="10">The sequence shown here is derived from an EMBL/GenBank/DDBJ whole genome shotgun (WGS) entry which is preliminary data.</text>
</comment>
<accession>A0ABV5ZU77</accession>
<reference evidence="10 11" key="1">
    <citation type="submission" date="2024-09" db="EMBL/GenBank/DDBJ databases">
        <authorList>
            <person name="Sun Q."/>
            <person name="Mori K."/>
        </authorList>
    </citation>
    <scope>NUCLEOTIDE SEQUENCE [LARGE SCALE GENOMIC DNA]</scope>
    <source>
        <strain evidence="10 11">TBRC 7907</strain>
    </source>
</reference>
<dbReference type="EMBL" id="JBHLZU010000009">
    <property type="protein sequence ID" value="MFB9904446.1"/>
    <property type="molecule type" value="Genomic_DNA"/>
</dbReference>
<dbReference type="Gene3D" id="1.20.1560.10">
    <property type="entry name" value="ABC transporter type 1, transmembrane domain"/>
    <property type="match status" value="1"/>
</dbReference>
<dbReference type="InterPro" id="IPR036640">
    <property type="entry name" value="ABC1_TM_sf"/>
</dbReference>
<dbReference type="InterPro" id="IPR027417">
    <property type="entry name" value="P-loop_NTPase"/>
</dbReference>
<evidence type="ECO:0000256" key="1">
    <source>
        <dbReference type="ARBA" id="ARBA00004651"/>
    </source>
</evidence>